<dbReference type="KEGG" id="bvi:Bcep1808_6947"/>
<evidence type="ECO:0000313" key="2">
    <source>
        <dbReference type="Proteomes" id="UP000002287"/>
    </source>
</evidence>
<name>A4JU81_BURVG</name>
<evidence type="ECO:0000313" key="1">
    <source>
        <dbReference type="EMBL" id="ABO59834.1"/>
    </source>
</evidence>
<sequence length="84" mass="9522">MSQFNLKRRKQMSLILEQHLPIAARCALETFAASGERSKGRLFELLDHYFRATGLSGDENRKVYEDSVVQIAVKRFSLGASEGF</sequence>
<dbReference type="Proteomes" id="UP000002287">
    <property type="component" value="Plasmid pBVIE01"/>
</dbReference>
<dbReference type="EMBL" id="CP000617">
    <property type="protein sequence ID" value="ABO59834.1"/>
    <property type="molecule type" value="Genomic_DNA"/>
</dbReference>
<dbReference type="AlphaFoldDB" id="A4JU81"/>
<dbReference type="HOGENOM" id="CLU_2521202_0_0_4"/>
<protein>
    <submittedName>
        <fullName evidence="1">Uncharacterized protein</fullName>
    </submittedName>
</protein>
<organism evidence="1 2">
    <name type="scientific">Burkholderia vietnamiensis (strain G4 / LMG 22486)</name>
    <name type="common">Burkholderia cepacia (strain R1808)</name>
    <dbReference type="NCBI Taxonomy" id="269482"/>
    <lineage>
        <taxon>Bacteria</taxon>
        <taxon>Pseudomonadati</taxon>
        <taxon>Pseudomonadota</taxon>
        <taxon>Betaproteobacteria</taxon>
        <taxon>Burkholderiales</taxon>
        <taxon>Burkholderiaceae</taxon>
        <taxon>Burkholderia</taxon>
        <taxon>Burkholderia cepacia complex</taxon>
    </lineage>
</organism>
<keyword evidence="1" id="KW-0614">Plasmid</keyword>
<reference evidence="1 2" key="1">
    <citation type="submission" date="2007-03" db="EMBL/GenBank/DDBJ databases">
        <title>Complete sequence of plasmid pBVIE01 of Burkholderia vietnamiensis G4.</title>
        <authorList>
            <consortium name="US DOE Joint Genome Institute"/>
            <person name="Copeland A."/>
            <person name="Lucas S."/>
            <person name="Lapidus A."/>
            <person name="Barry K."/>
            <person name="Detter J.C."/>
            <person name="Glavina del Rio T."/>
            <person name="Hammon N."/>
            <person name="Israni S."/>
            <person name="Dalin E."/>
            <person name="Tice H."/>
            <person name="Pitluck S."/>
            <person name="Chain P."/>
            <person name="Malfatti S."/>
            <person name="Shin M."/>
            <person name="Vergez L."/>
            <person name="Schmutz J."/>
            <person name="Larimer F."/>
            <person name="Land M."/>
            <person name="Hauser L."/>
            <person name="Kyrpides N."/>
            <person name="Tiedje J."/>
            <person name="Richardson P."/>
        </authorList>
    </citation>
    <scope>NUCLEOTIDE SEQUENCE [LARGE SCALE GENOMIC DNA]</scope>
    <source>
        <strain evidence="2">G4 / LMG 22486</strain>
        <plasmid evidence="1 2">pBVIE01</plasmid>
    </source>
</reference>
<accession>A4JU81</accession>
<proteinExistence type="predicted"/>
<geneLocation type="plasmid" evidence="1 2">
    <name>pBVIE01</name>
</geneLocation>
<gene>
    <name evidence="1" type="ordered locus">Bcep1808_6947</name>
</gene>